<evidence type="ECO:0000313" key="2">
    <source>
        <dbReference type="Proteomes" id="UP000821845"/>
    </source>
</evidence>
<dbReference type="EMBL" id="CM023483">
    <property type="protein sequence ID" value="KAH6935569.1"/>
    <property type="molecule type" value="Genomic_DNA"/>
</dbReference>
<comment type="caution">
    <text evidence="1">The sequence shown here is derived from an EMBL/GenBank/DDBJ whole genome shotgun (WGS) entry which is preliminary data.</text>
</comment>
<name>A0ACB7SP68_HYAAI</name>
<proteinExistence type="predicted"/>
<organism evidence="1 2">
    <name type="scientific">Hyalomma asiaticum</name>
    <name type="common">Tick</name>
    <dbReference type="NCBI Taxonomy" id="266040"/>
    <lineage>
        <taxon>Eukaryota</taxon>
        <taxon>Metazoa</taxon>
        <taxon>Ecdysozoa</taxon>
        <taxon>Arthropoda</taxon>
        <taxon>Chelicerata</taxon>
        <taxon>Arachnida</taxon>
        <taxon>Acari</taxon>
        <taxon>Parasitiformes</taxon>
        <taxon>Ixodida</taxon>
        <taxon>Ixodoidea</taxon>
        <taxon>Ixodidae</taxon>
        <taxon>Hyalomminae</taxon>
        <taxon>Hyalomma</taxon>
    </lineage>
</organism>
<sequence length="463" mass="51752">MSYFRFSEAADPIVDDRSLERQEAKDMQVPLDQIEARVDTVFIDGVVRTKDDILKKAVNDLFNARDFQEVILKTRYVRKQLETLGAFKQISVTIDTSSGPDASPSGLEVTFKVQEVRRLVGGINTLVGNNEGSMVIGLKFPNTWGRGEFVQTEYHYGTKHSSGFNITVSKPFLGWLNPRITGAVFQQAADFTWSGFRQLDRGLLTELLFESTPGVHHSLRWEALWRELSCLGPTVPFVVREEMGHSLKSSIKHIVTMDRRDNSILPTEGGYFRLHQEFAGLGGDVGFVKHEAEYQLNVPIARDIVLQGCCMAGHMMGFGHNKTFNICDRFFLGGPLGLRGFQQRGVGPHAEGHSLGGETYWAAGLHLYTPLPFRPGEGGLGDYFRTHVFATAGNVDDFKFTNDMQQNLELVTRNLRWSVGAGIVLSIGHIARFELNYCVPMKAKSGDRQVFCMFCSQVMVPPS</sequence>
<dbReference type="Proteomes" id="UP000821845">
    <property type="component" value="Chromosome 3"/>
</dbReference>
<evidence type="ECO:0000313" key="1">
    <source>
        <dbReference type="EMBL" id="KAH6935569.1"/>
    </source>
</evidence>
<protein>
    <submittedName>
        <fullName evidence="1">Uncharacterized protein</fullName>
    </submittedName>
</protein>
<keyword evidence="2" id="KW-1185">Reference proteome</keyword>
<gene>
    <name evidence="1" type="ORF">HPB50_006821</name>
</gene>
<reference evidence="1" key="1">
    <citation type="submission" date="2020-05" db="EMBL/GenBank/DDBJ databases">
        <title>Large-scale comparative analyses of tick genomes elucidate their genetic diversity and vector capacities.</title>
        <authorList>
            <person name="Jia N."/>
            <person name="Wang J."/>
            <person name="Shi W."/>
            <person name="Du L."/>
            <person name="Sun Y."/>
            <person name="Zhan W."/>
            <person name="Jiang J."/>
            <person name="Wang Q."/>
            <person name="Zhang B."/>
            <person name="Ji P."/>
            <person name="Sakyi L.B."/>
            <person name="Cui X."/>
            <person name="Yuan T."/>
            <person name="Jiang B."/>
            <person name="Yang W."/>
            <person name="Lam T.T.-Y."/>
            <person name="Chang Q."/>
            <person name="Ding S."/>
            <person name="Wang X."/>
            <person name="Zhu J."/>
            <person name="Ruan X."/>
            <person name="Zhao L."/>
            <person name="Wei J."/>
            <person name="Que T."/>
            <person name="Du C."/>
            <person name="Cheng J."/>
            <person name="Dai P."/>
            <person name="Han X."/>
            <person name="Huang E."/>
            <person name="Gao Y."/>
            <person name="Liu J."/>
            <person name="Shao H."/>
            <person name="Ye R."/>
            <person name="Li L."/>
            <person name="Wei W."/>
            <person name="Wang X."/>
            <person name="Wang C."/>
            <person name="Yang T."/>
            <person name="Huo Q."/>
            <person name="Li W."/>
            <person name="Guo W."/>
            <person name="Chen H."/>
            <person name="Zhou L."/>
            <person name="Ni X."/>
            <person name="Tian J."/>
            <person name="Zhou Y."/>
            <person name="Sheng Y."/>
            <person name="Liu T."/>
            <person name="Pan Y."/>
            <person name="Xia L."/>
            <person name="Li J."/>
            <person name="Zhao F."/>
            <person name="Cao W."/>
        </authorList>
    </citation>
    <scope>NUCLEOTIDE SEQUENCE</scope>
    <source>
        <strain evidence="1">Hyas-2018</strain>
    </source>
</reference>
<accession>A0ACB7SP68</accession>